<keyword evidence="2" id="KW-1185">Reference proteome</keyword>
<organism evidence="1 2">
    <name type="scientific">Melastoma candidum</name>
    <dbReference type="NCBI Taxonomy" id="119954"/>
    <lineage>
        <taxon>Eukaryota</taxon>
        <taxon>Viridiplantae</taxon>
        <taxon>Streptophyta</taxon>
        <taxon>Embryophyta</taxon>
        <taxon>Tracheophyta</taxon>
        <taxon>Spermatophyta</taxon>
        <taxon>Magnoliopsida</taxon>
        <taxon>eudicotyledons</taxon>
        <taxon>Gunneridae</taxon>
        <taxon>Pentapetalae</taxon>
        <taxon>rosids</taxon>
        <taxon>malvids</taxon>
        <taxon>Myrtales</taxon>
        <taxon>Melastomataceae</taxon>
        <taxon>Melastomatoideae</taxon>
        <taxon>Melastomateae</taxon>
        <taxon>Melastoma</taxon>
    </lineage>
</organism>
<dbReference type="Proteomes" id="UP001057402">
    <property type="component" value="Chromosome 11"/>
</dbReference>
<evidence type="ECO:0000313" key="2">
    <source>
        <dbReference type="Proteomes" id="UP001057402"/>
    </source>
</evidence>
<sequence length="517" mass="58557">MAVYIALLSLLLVLLFFLRRFLVPAKLKNLPPGPAGLPFLGSLHKLGNRAHQSLYEMARRYGPIMTVRLGSALAIVVSTPDAAQEVLRVNDRNFTDRFIPDVVTAQPSPEYTVAWSDGDSKWRIRRRLCNTQMFSTISLDKFQHLRHQKARQLVDHIRVKYSPVRKPVDISKVAFATALNLISSTVASVDVVDPEFETAQEFKEVVWRIMEDTGKPNLSDYFPVIGRFDLQGIKKHIKVSYTRLHKMFDEVIEKRLQERAESRSNGDANRKGDFLDALLDQCEEKNSGLDRHNIKPLILDIFIGGTDTTAIAVEWTMAELVRNPSKLQKTREEIIKVIGAGTPVQESDIDRLPYLHAAVKESMRLHPPVPLLLPYKSKADIEVKGGYIIPEGVQLLINAWAIGRDPDYWNDPSSFVPERFLDSRVEYKGVNFEYIPFGAGRRICPGWPLAARMVHLMVASLVQSFEWELPEGMKPEDLDMQEQFGFTMKKAVPLSIIPRAVKQVGAEESTRGVVTSW</sequence>
<proteinExistence type="predicted"/>
<reference evidence="2" key="1">
    <citation type="journal article" date="2023" name="Front. Plant Sci.">
        <title>Chromosomal-level genome assembly of Melastoma candidum provides insights into trichome evolution.</title>
        <authorList>
            <person name="Zhong Y."/>
            <person name="Wu W."/>
            <person name="Sun C."/>
            <person name="Zou P."/>
            <person name="Liu Y."/>
            <person name="Dai S."/>
            <person name="Zhou R."/>
        </authorList>
    </citation>
    <scope>NUCLEOTIDE SEQUENCE [LARGE SCALE GENOMIC DNA]</scope>
</reference>
<evidence type="ECO:0000313" key="1">
    <source>
        <dbReference type="EMBL" id="KAI4313015.1"/>
    </source>
</evidence>
<name>A0ACB9LND3_9MYRT</name>
<gene>
    <name evidence="1" type="ORF">MLD38_037795</name>
</gene>
<accession>A0ACB9LND3</accession>
<protein>
    <submittedName>
        <fullName evidence="1">Uncharacterized protein</fullName>
    </submittedName>
</protein>
<comment type="caution">
    <text evidence="1">The sequence shown here is derived from an EMBL/GenBank/DDBJ whole genome shotgun (WGS) entry which is preliminary data.</text>
</comment>
<dbReference type="EMBL" id="CM042890">
    <property type="protein sequence ID" value="KAI4313015.1"/>
    <property type="molecule type" value="Genomic_DNA"/>
</dbReference>